<dbReference type="RefSeq" id="WP_120023737.1">
    <property type="nucleotide sequence ID" value="NZ_QZFV01000078.1"/>
</dbReference>
<sequence length="214" mass="22353">MATSLFSTPGRDAVTKLGEQTFTYLDGSGTLQVTDSALKQLAKEQIVLQAVPPATAVMGGTGKKTVVGIQTKPEYGTGTVDLLSTTTGRPLKGSGRARGGAVLTNSKARMEIAGIRGSVPDGKIYAFLKVNDQWLGEVPLYSTDPSKVQLAIEPGVPSQPVKMTASDIPVTPTQEGVDAFTKAFGIALFTPKDIVFTASANGLVWPLPYLPSVA</sequence>
<keyword evidence="2" id="KW-1185">Reference proteome</keyword>
<gene>
    <name evidence="1" type="ORF">D5S19_13720</name>
</gene>
<proteinExistence type="predicted"/>
<accession>A0A419I4M2</accession>
<dbReference type="EMBL" id="QZFV01000078">
    <property type="protein sequence ID" value="RJQ85444.1"/>
    <property type="molecule type" value="Genomic_DNA"/>
</dbReference>
<dbReference type="OrthoDB" id="3694881at2"/>
<evidence type="ECO:0000313" key="2">
    <source>
        <dbReference type="Proteomes" id="UP000285112"/>
    </source>
</evidence>
<organism evidence="1 2">
    <name type="scientific">Amycolatopsis panacis</name>
    <dbReference type="NCBI Taxonomy" id="2340917"/>
    <lineage>
        <taxon>Bacteria</taxon>
        <taxon>Bacillati</taxon>
        <taxon>Actinomycetota</taxon>
        <taxon>Actinomycetes</taxon>
        <taxon>Pseudonocardiales</taxon>
        <taxon>Pseudonocardiaceae</taxon>
        <taxon>Amycolatopsis</taxon>
    </lineage>
</organism>
<dbReference type="Proteomes" id="UP000285112">
    <property type="component" value="Unassembled WGS sequence"/>
</dbReference>
<dbReference type="AlphaFoldDB" id="A0A419I4M2"/>
<evidence type="ECO:0000313" key="1">
    <source>
        <dbReference type="EMBL" id="RJQ85444.1"/>
    </source>
</evidence>
<reference evidence="1 2" key="1">
    <citation type="submission" date="2018-09" db="EMBL/GenBank/DDBJ databases">
        <title>YIM PH 21725 draft genome.</title>
        <authorList>
            <person name="Miao C."/>
        </authorList>
    </citation>
    <scope>NUCLEOTIDE SEQUENCE [LARGE SCALE GENOMIC DNA]</scope>
    <source>
        <strain evidence="2">YIM PH21725</strain>
    </source>
</reference>
<name>A0A419I4M2_9PSEU</name>
<comment type="caution">
    <text evidence="1">The sequence shown here is derived from an EMBL/GenBank/DDBJ whole genome shotgun (WGS) entry which is preliminary data.</text>
</comment>
<protein>
    <submittedName>
        <fullName evidence="1">Uncharacterized protein</fullName>
    </submittedName>
</protein>